<comment type="caution">
    <text evidence="11">The sequence shown here is derived from an EMBL/GenBank/DDBJ whole genome shotgun (WGS) entry which is preliminary data.</text>
</comment>
<dbReference type="PRINTS" id="PR00173">
    <property type="entry name" value="EDTRNSPORT"/>
</dbReference>
<evidence type="ECO:0000313" key="12">
    <source>
        <dbReference type="Proteomes" id="UP000799092"/>
    </source>
</evidence>
<keyword evidence="7 10" id="KW-1133">Transmembrane helix</keyword>
<protein>
    <recommendedName>
        <fullName evidence="3">L-cystine uptake protein TcyP</fullName>
    </recommendedName>
    <alternativeName>
        <fullName evidence="9">Transporter of cystine TcyP</fullName>
    </alternativeName>
</protein>
<name>A0A6A8D6G9_9BACI</name>
<feature type="transmembrane region" description="Helical" evidence="10">
    <location>
        <begin position="184"/>
        <end position="203"/>
    </location>
</feature>
<dbReference type="PANTHER" id="PTHR42865:SF5">
    <property type="entry name" value="L-CYSTINE TRANSPORTER TCYP"/>
    <property type="match status" value="1"/>
</dbReference>
<keyword evidence="12" id="KW-1185">Reference proteome</keyword>
<proteinExistence type="inferred from homology"/>
<dbReference type="InterPro" id="IPR036458">
    <property type="entry name" value="Na:dicarbo_symporter_sf"/>
</dbReference>
<evidence type="ECO:0000256" key="6">
    <source>
        <dbReference type="ARBA" id="ARBA00022970"/>
    </source>
</evidence>
<dbReference type="InterPro" id="IPR001991">
    <property type="entry name" value="Na-dicarboxylate_symporter"/>
</dbReference>
<evidence type="ECO:0000256" key="9">
    <source>
        <dbReference type="ARBA" id="ARBA00031293"/>
    </source>
</evidence>
<keyword evidence="4" id="KW-0813">Transport</keyword>
<sequence>MDNVFILINIVIMLALIGILFYMQKKHVSFSKRVFTGLGLGILLGTFLQLAYNADSVIVGTTTDWFNIVGRGYVSLLMMIVMPLIMVSIIQSIINLEKSAELGKMTAWIIGILVATAMAAAIVGISAASIFNLDASQIEAGQAESDRGLALEERLGSVEDLTVPQQILSFVPSNPFHDMTGERATSTIAVVIFSIIVGIAVLGVRRKQPEQAAVFVNWVNAVYAIVMRIVTLILRLTPYGILGLMANTVANTDVAGILELGKFVGASYVALLAMFIIHLIVIGLFGLNPLTFLRKVLPVLGFAFTSRSSAGTIPLNIQAQKNSLGVNQGIANMSASFGATIGQNGCAGIYPAMLAVMIAPSQGIDPLSPGFIVQLILIIGITSFGVAGVGGGATFAALIVLSSMNLPVALAGLLISVEPLIDMGRTALNVNGAMLSGTLTSRIMKKLNLKTYNDRNAIEREVEPEAS</sequence>
<feature type="transmembrane region" description="Helical" evidence="10">
    <location>
        <begin position="34"/>
        <end position="52"/>
    </location>
</feature>
<evidence type="ECO:0000313" key="11">
    <source>
        <dbReference type="EMBL" id="MRH41204.1"/>
    </source>
</evidence>
<evidence type="ECO:0000256" key="4">
    <source>
        <dbReference type="ARBA" id="ARBA00022448"/>
    </source>
</evidence>
<dbReference type="EMBL" id="WJNG01000001">
    <property type="protein sequence ID" value="MRH41204.1"/>
    <property type="molecule type" value="Genomic_DNA"/>
</dbReference>
<keyword evidence="6" id="KW-0029">Amino-acid transport</keyword>
<dbReference type="RefSeq" id="WP_153734868.1">
    <property type="nucleotide sequence ID" value="NZ_WJNG01000001.1"/>
</dbReference>
<keyword evidence="8 10" id="KW-0472">Membrane</keyword>
<feature type="transmembrane region" description="Helical" evidence="10">
    <location>
        <begin position="215"/>
        <end position="236"/>
    </location>
</feature>
<dbReference type="GO" id="GO:0015184">
    <property type="term" value="F:L-cystine transmembrane transporter activity"/>
    <property type="evidence" value="ECO:0007669"/>
    <property type="project" value="TreeGrafter"/>
</dbReference>
<gene>
    <name evidence="11" type="ORF">GH741_00770</name>
</gene>
<feature type="transmembrane region" description="Helical" evidence="10">
    <location>
        <begin position="371"/>
        <end position="389"/>
    </location>
</feature>
<organism evidence="11 12">
    <name type="scientific">Aquibacillus halophilus</name>
    <dbReference type="NCBI Taxonomy" id="930132"/>
    <lineage>
        <taxon>Bacteria</taxon>
        <taxon>Bacillati</taxon>
        <taxon>Bacillota</taxon>
        <taxon>Bacilli</taxon>
        <taxon>Bacillales</taxon>
        <taxon>Bacillaceae</taxon>
        <taxon>Aquibacillus</taxon>
    </lineage>
</organism>
<dbReference type="GO" id="GO:0015293">
    <property type="term" value="F:symporter activity"/>
    <property type="evidence" value="ECO:0007669"/>
    <property type="project" value="InterPro"/>
</dbReference>
<dbReference type="OrthoDB" id="7778689at2"/>
<feature type="transmembrane region" description="Helical" evidence="10">
    <location>
        <begin position="72"/>
        <end position="94"/>
    </location>
</feature>
<reference evidence="11" key="1">
    <citation type="submission" date="2019-11" db="EMBL/GenBank/DDBJ databases">
        <authorList>
            <person name="Li J."/>
        </authorList>
    </citation>
    <scope>NUCLEOTIDE SEQUENCE</scope>
    <source>
        <strain evidence="11">B6B</strain>
    </source>
</reference>
<dbReference type="SUPFAM" id="SSF118215">
    <property type="entry name" value="Proton glutamate symport protein"/>
    <property type="match status" value="1"/>
</dbReference>
<evidence type="ECO:0000256" key="5">
    <source>
        <dbReference type="ARBA" id="ARBA00022692"/>
    </source>
</evidence>
<dbReference type="AlphaFoldDB" id="A0A6A8D6G9"/>
<feature type="transmembrane region" description="Helical" evidence="10">
    <location>
        <begin position="268"/>
        <end position="287"/>
    </location>
</feature>
<accession>A0A6A8D6G9</accession>
<feature type="transmembrane region" description="Helical" evidence="10">
    <location>
        <begin position="106"/>
        <end position="131"/>
    </location>
</feature>
<evidence type="ECO:0000256" key="2">
    <source>
        <dbReference type="ARBA" id="ARBA00006148"/>
    </source>
</evidence>
<dbReference type="Pfam" id="PF00375">
    <property type="entry name" value="SDF"/>
    <property type="match status" value="1"/>
</dbReference>
<dbReference type="Proteomes" id="UP000799092">
    <property type="component" value="Unassembled WGS sequence"/>
</dbReference>
<keyword evidence="5 10" id="KW-0812">Transmembrane</keyword>
<comment type="similarity">
    <text evidence="2">Belongs to the dicarboxylate/amino acid:cation symporter (DAACS) (TC 2.A.23) family.</text>
</comment>
<dbReference type="GO" id="GO:0005886">
    <property type="term" value="C:plasma membrane"/>
    <property type="evidence" value="ECO:0007669"/>
    <property type="project" value="TreeGrafter"/>
</dbReference>
<dbReference type="Gene3D" id="1.10.3860.10">
    <property type="entry name" value="Sodium:dicarboxylate symporter"/>
    <property type="match status" value="1"/>
</dbReference>
<evidence type="ECO:0000256" key="1">
    <source>
        <dbReference type="ARBA" id="ARBA00004141"/>
    </source>
</evidence>
<feature type="transmembrane region" description="Helical" evidence="10">
    <location>
        <begin position="6"/>
        <end position="22"/>
    </location>
</feature>
<dbReference type="PANTHER" id="PTHR42865">
    <property type="entry name" value="PROTON/GLUTAMATE-ASPARTATE SYMPORTER"/>
    <property type="match status" value="1"/>
</dbReference>
<evidence type="ECO:0000256" key="10">
    <source>
        <dbReference type="SAM" id="Phobius"/>
    </source>
</evidence>
<feature type="transmembrane region" description="Helical" evidence="10">
    <location>
        <begin position="395"/>
        <end position="415"/>
    </location>
</feature>
<evidence type="ECO:0000256" key="8">
    <source>
        <dbReference type="ARBA" id="ARBA00023136"/>
    </source>
</evidence>
<evidence type="ECO:0000256" key="7">
    <source>
        <dbReference type="ARBA" id="ARBA00022989"/>
    </source>
</evidence>
<evidence type="ECO:0000256" key="3">
    <source>
        <dbReference type="ARBA" id="ARBA00022031"/>
    </source>
</evidence>
<comment type="subcellular location">
    <subcellularLocation>
        <location evidence="1">Membrane</location>
        <topology evidence="1">Multi-pass membrane protein</topology>
    </subcellularLocation>
</comment>